<dbReference type="GO" id="GO:0008270">
    <property type="term" value="F:zinc ion binding"/>
    <property type="evidence" value="ECO:0007669"/>
    <property type="project" value="UniProtKB-KW"/>
</dbReference>
<reference evidence="7" key="1">
    <citation type="journal article" date="2023" name="Genome Biol. Evol.">
        <title>Long-read-based Genome Assembly of Drosophila gunungcola Reveals Fewer Chemosensory Genes in Flower-breeding Species.</title>
        <authorList>
            <person name="Negi A."/>
            <person name="Liao B.Y."/>
            <person name="Yeh S.D."/>
        </authorList>
    </citation>
    <scope>NUCLEOTIDE SEQUENCE</scope>
    <source>
        <strain evidence="7">Sukarami</strain>
    </source>
</reference>
<dbReference type="PROSITE" id="PS50089">
    <property type="entry name" value="ZF_RING_2"/>
    <property type="match status" value="1"/>
</dbReference>
<dbReference type="AlphaFoldDB" id="A0A9Q0BSE9"/>
<organism evidence="7 8">
    <name type="scientific">Drosophila gunungcola</name>
    <name type="common">fruit fly</name>
    <dbReference type="NCBI Taxonomy" id="103775"/>
    <lineage>
        <taxon>Eukaryota</taxon>
        <taxon>Metazoa</taxon>
        <taxon>Ecdysozoa</taxon>
        <taxon>Arthropoda</taxon>
        <taxon>Hexapoda</taxon>
        <taxon>Insecta</taxon>
        <taxon>Pterygota</taxon>
        <taxon>Neoptera</taxon>
        <taxon>Endopterygota</taxon>
        <taxon>Diptera</taxon>
        <taxon>Brachycera</taxon>
        <taxon>Muscomorpha</taxon>
        <taxon>Ephydroidea</taxon>
        <taxon>Drosophilidae</taxon>
        <taxon>Drosophila</taxon>
        <taxon>Sophophora</taxon>
    </lineage>
</organism>
<dbReference type="OrthoDB" id="1711136at2759"/>
<keyword evidence="1" id="KW-0479">Metal-binding</keyword>
<dbReference type="GO" id="GO:0016567">
    <property type="term" value="P:protein ubiquitination"/>
    <property type="evidence" value="ECO:0007669"/>
    <property type="project" value="TreeGrafter"/>
</dbReference>
<keyword evidence="5" id="KW-0812">Transmembrane</keyword>
<feature type="transmembrane region" description="Helical" evidence="5">
    <location>
        <begin position="20"/>
        <end position="46"/>
    </location>
</feature>
<dbReference type="Pfam" id="PF13920">
    <property type="entry name" value="zf-C3HC4_3"/>
    <property type="match status" value="1"/>
</dbReference>
<evidence type="ECO:0000256" key="1">
    <source>
        <dbReference type="ARBA" id="ARBA00022723"/>
    </source>
</evidence>
<feature type="transmembrane region" description="Helical" evidence="5">
    <location>
        <begin position="154"/>
        <end position="179"/>
    </location>
</feature>
<accession>A0A9Q0BSE9</accession>
<dbReference type="GO" id="GO:0005737">
    <property type="term" value="C:cytoplasm"/>
    <property type="evidence" value="ECO:0007669"/>
    <property type="project" value="TreeGrafter"/>
</dbReference>
<dbReference type="PANTHER" id="PTHR22996">
    <property type="entry name" value="MAHOGUNIN"/>
    <property type="match status" value="1"/>
</dbReference>
<evidence type="ECO:0000256" key="2">
    <source>
        <dbReference type="ARBA" id="ARBA00022771"/>
    </source>
</evidence>
<dbReference type="SUPFAM" id="SSF57850">
    <property type="entry name" value="RING/U-box"/>
    <property type="match status" value="1"/>
</dbReference>
<feature type="domain" description="RING-type" evidence="6">
    <location>
        <begin position="223"/>
        <end position="263"/>
    </location>
</feature>
<comment type="caution">
    <text evidence="7">The sequence shown here is derived from an EMBL/GenBank/DDBJ whole genome shotgun (WGS) entry which is preliminary data.</text>
</comment>
<evidence type="ECO:0000256" key="3">
    <source>
        <dbReference type="ARBA" id="ARBA00022833"/>
    </source>
</evidence>
<name>A0A9Q0BSE9_9MUSC</name>
<evidence type="ECO:0000313" key="7">
    <source>
        <dbReference type="EMBL" id="KAI8043022.1"/>
    </source>
</evidence>
<gene>
    <name evidence="7" type="ORF">M5D96_004347</name>
</gene>
<sequence length="274" mass="31628">MLYTLVLVAEFVDEFLLRPLAILIDAVVTSVYYFLWGSYFVGYCLVEGSTRAWNLVRWAASEVHRVYCDLCLITLDVTDYFYGGTKGGLQNARDFGQSLAMLFCNLLIELGNCTLWVLMLLPRLILCIIDYLLDFVMHSIVARGLSLLNSVFRLSIGLSLLLILYMFRRYVFLLLIYLLQRARSEISTKTQSVYLWTDQQLKRFMQNIRNDPGNAGSPNRGGCVVCMERSRNIVIMPCRHLCLCKECSQQLLLRLENRCPVCRNYINSFLPVYI</sequence>
<protein>
    <recommendedName>
        <fullName evidence="6">RING-type domain-containing protein</fullName>
    </recommendedName>
</protein>
<keyword evidence="8" id="KW-1185">Reference proteome</keyword>
<keyword evidence="5" id="KW-1133">Transmembrane helix</keyword>
<dbReference type="Proteomes" id="UP001059596">
    <property type="component" value="Unassembled WGS sequence"/>
</dbReference>
<keyword evidence="5" id="KW-0472">Membrane</keyword>
<dbReference type="InterPro" id="IPR001841">
    <property type="entry name" value="Znf_RING"/>
</dbReference>
<evidence type="ECO:0000313" key="8">
    <source>
        <dbReference type="Proteomes" id="UP001059596"/>
    </source>
</evidence>
<evidence type="ECO:0000256" key="4">
    <source>
        <dbReference type="PROSITE-ProRule" id="PRU00175"/>
    </source>
</evidence>
<keyword evidence="2 4" id="KW-0863">Zinc-finger</keyword>
<feature type="transmembrane region" description="Helical" evidence="5">
    <location>
        <begin position="124"/>
        <end position="142"/>
    </location>
</feature>
<dbReference type="PANTHER" id="PTHR22996:SF0">
    <property type="entry name" value="RE60872P-RELATED"/>
    <property type="match status" value="1"/>
</dbReference>
<dbReference type="GO" id="GO:0061630">
    <property type="term" value="F:ubiquitin protein ligase activity"/>
    <property type="evidence" value="ECO:0007669"/>
    <property type="project" value="UniProtKB-EC"/>
</dbReference>
<evidence type="ECO:0000259" key="6">
    <source>
        <dbReference type="PROSITE" id="PS50089"/>
    </source>
</evidence>
<dbReference type="InterPro" id="IPR013083">
    <property type="entry name" value="Znf_RING/FYVE/PHD"/>
</dbReference>
<dbReference type="InterPro" id="IPR045194">
    <property type="entry name" value="MGRN1/RNF157-like"/>
</dbReference>
<proteinExistence type="predicted"/>
<dbReference type="EMBL" id="JAMKOV010000002">
    <property type="protein sequence ID" value="KAI8043022.1"/>
    <property type="molecule type" value="Genomic_DNA"/>
</dbReference>
<dbReference type="Gene3D" id="3.30.40.10">
    <property type="entry name" value="Zinc/RING finger domain, C3HC4 (zinc finger)"/>
    <property type="match status" value="1"/>
</dbReference>
<keyword evidence="3" id="KW-0862">Zinc</keyword>
<evidence type="ECO:0000256" key="5">
    <source>
        <dbReference type="SAM" id="Phobius"/>
    </source>
</evidence>
<dbReference type="SMART" id="SM00184">
    <property type="entry name" value="RING"/>
    <property type="match status" value="1"/>
</dbReference>
<dbReference type="FunFam" id="1.10.1170.10:FF:000002">
    <property type="entry name" value="Baculoviral IAP repeat containing 7"/>
    <property type="match status" value="1"/>
</dbReference>